<reference evidence="1 2" key="1">
    <citation type="submission" date="2020-10" db="EMBL/GenBank/DDBJ databases">
        <title>Identification of Nocardia species via Next-generation sequencing and recognition of intraspecies genetic diversity.</title>
        <authorList>
            <person name="Li P."/>
            <person name="Li P."/>
            <person name="Lu B."/>
        </authorList>
    </citation>
    <scope>NUCLEOTIDE SEQUENCE [LARGE SCALE GENOMIC DNA]</scope>
    <source>
        <strain evidence="1 2">BJ06-0143</strain>
    </source>
</reference>
<organism evidence="1 2">
    <name type="scientific">Nocardia higoensis</name>
    <dbReference type="NCBI Taxonomy" id="228599"/>
    <lineage>
        <taxon>Bacteria</taxon>
        <taxon>Bacillati</taxon>
        <taxon>Actinomycetota</taxon>
        <taxon>Actinomycetes</taxon>
        <taxon>Mycobacteriales</taxon>
        <taxon>Nocardiaceae</taxon>
        <taxon>Nocardia</taxon>
    </lineage>
</organism>
<sequence>MSFINTMIAGHEGISAEYSPGFEHEDLRVPGTVRISLDGTARTTSMSLSIEDARSLLAQLPGVLAEHDAAVSSDKAA</sequence>
<name>A0ABS0DDK2_9NOCA</name>
<accession>A0ABS0DDK2</accession>
<gene>
    <name evidence="1" type="ORF">IU449_14195</name>
</gene>
<evidence type="ECO:0000313" key="2">
    <source>
        <dbReference type="Proteomes" id="UP000707731"/>
    </source>
</evidence>
<proteinExistence type="predicted"/>
<dbReference type="EMBL" id="JADLQN010000002">
    <property type="protein sequence ID" value="MBF6355682.1"/>
    <property type="molecule type" value="Genomic_DNA"/>
</dbReference>
<comment type="caution">
    <text evidence="1">The sequence shown here is derived from an EMBL/GenBank/DDBJ whole genome shotgun (WGS) entry which is preliminary data.</text>
</comment>
<keyword evidence="2" id="KW-1185">Reference proteome</keyword>
<evidence type="ECO:0000313" key="1">
    <source>
        <dbReference type="EMBL" id="MBF6355682.1"/>
    </source>
</evidence>
<protein>
    <submittedName>
        <fullName evidence="1">Uncharacterized protein</fullName>
    </submittedName>
</protein>
<dbReference type="RefSeq" id="WP_195002603.1">
    <property type="nucleotide sequence ID" value="NZ_JADLQN010000002.1"/>
</dbReference>
<dbReference type="Proteomes" id="UP000707731">
    <property type="component" value="Unassembled WGS sequence"/>
</dbReference>